<dbReference type="Proteomes" id="UP000198878">
    <property type="component" value="Unassembled WGS sequence"/>
</dbReference>
<proteinExistence type="predicted"/>
<evidence type="ECO:0000313" key="2">
    <source>
        <dbReference type="EMBL" id="SEF24802.1"/>
    </source>
</evidence>
<dbReference type="EMBL" id="FNUJ01000002">
    <property type="protein sequence ID" value="SEF24802.1"/>
    <property type="molecule type" value="Genomic_DNA"/>
</dbReference>
<dbReference type="OrthoDB" id="5178565at2"/>
<dbReference type="Pfam" id="PF11716">
    <property type="entry name" value="MDMPI_N"/>
    <property type="match status" value="1"/>
</dbReference>
<name>A0A1H5QF91_9PSEU</name>
<gene>
    <name evidence="2" type="ORF">SAMN05421837_102876</name>
</gene>
<dbReference type="STRING" id="218821.SAMN05421837_102876"/>
<dbReference type="AlphaFoldDB" id="A0A1H5QF91"/>
<dbReference type="GO" id="GO:0046872">
    <property type="term" value="F:metal ion binding"/>
    <property type="evidence" value="ECO:0007669"/>
    <property type="project" value="InterPro"/>
</dbReference>
<sequence length="209" mass="22273">MADSGPWPGIHRERAALADDLADVMAWSTRSLCREWTVHDVLGHLVSIATLTPVTFFGRLAASGFRFSAMTSRNIARETAGGPEATLARLRAHVTATTGPPGPADSWLGEVVVHGTDIRWPLGLTREFPAETLIRVAGFYRRSNLLIGAKSRVAGLSLRADDADWSAGSGPEVRGPMLALVMAMTGREAAVERLSGAGVEELAARCRTA</sequence>
<evidence type="ECO:0000259" key="1">
    <source>
        <dbReference type="Pfam" id="PF11716"/>
    </source>
</evidence>
<dbReference type="InterPro" id="IPR034660">
    <property type="entry name" value="DinB/YfiT-like"/>
</dbReference>
<dbReference type="SUPFAM" id="SSF109854">
    <property type="entry name" value="DinB/YfiT-like putative metalloenzymes"/>
    <property type="match status" value="1"/>
</dbReference>
<dbReference type="InterPro" id="IPR017517">
    <property type="entry name" value="Maleyloyr_isom"/>
</dbReference>
<evidence type="ECO:0000313" key="3">
    <source>
        <dbReference type="Proteomes" id="UP000198878"/>
    </source>
</evidence>
<organism evidence="2 3">
    <name type="scientific">Amycolatopsis pretoriensis</name>
    <dbReference type="NCBI Taxonomy" id="218821"/>
    <lineage>
        <taxon>Bacteria</taxon>
        <taxon>Bacillati</taxon>
        <taxon>Actinomycetota</taxon>
        <taxon>Actinomycetes</taxon>
        <taxon>Pseudonocardiales</taxon>
        <taxon>Pseudonocardiaceae</taxon>
        <taxon>Amycolatopsis</taxon>
    </lineage>
</organism>
<feature type="domain" description="Mycothiol-dependent maleylpyruvate isomerase metal-binding" evidence="1">
    <location>
        <begin position="11"/>
        <end position="97"/>
    </location>
</feature>
<accession>A0A1H5QF91</accession>
<keyword evidence="3" id="KW-1185">Reference proteome</keyword>
<reference evidence="3" key="1">
    <citation type="submission" date="2016-10" db="EMBL/GenBank/DDBJ databases">
        <authorList>
            <person name="Varghese N."/>
            <person name="Submissions S."/>
        </authorList>
    </citation>
    <scope>NUCLEOTIDE SEQUENCE [LARGE SCALE GENOMIC DNA]</scope>
    <source>
        <strain evidence="3">DSM 44654</strain>
    </source>
</reference>
<protein>
    <submittedName>
        <fullName evidence="2">TIGR03083 family protein</fullName>
    </submittedName>
</protein>
<dbReference type="RefSeq" id="WP_086676989.1">
    <property type="nucleotide sequence ID" value="NZ_FNUJ01000002.1"/>
</dbReference>
<dbReference type="InterPro" id="IPR024344">
    <property type="entry name" value="MDMPI_metal-binding"/>
</dbReference>
<dbReference type="NCBIfam" id="TIGR03083">
    <property type="entry name" value="maleylpyruvate isomerase family mycothiol-dependent enzyme"/>
    <property type="match status" value="1"/>
</dbReference>